<name>A0A8H6X308_9AGAR</name>
<evidence type="ECO:0000313" key="3">
    <source>
        <dbReference type="Proteomes" id="UP000620124"/>
    </source>
</evidence>
<gene>
    <name evidence="2" type="ORF">MVEN_02352400</name>
</gene>
<organism evidence="2 3">
    <name type="scientific">Mycena venus</name>
    <dbReference type="NCBI Taxonomy" id="2733690"/>
    <lineage>
        <taxon>Eukaryota</taxon>
        <taxon>Fungi</taxon>
        <taxon>Dikarya</taxon>
        <taxon>Basidiomycota</taxon>
        <taxon>Agaricomycotina</taxon>
        <taxon>Agaricomycetes</taxon>
        <taxon>Agaricomycetidae</taxon>
        <taxon>Agaricales</taxon>
        <taxon>Marasmiineae</taxon>
        <taxon>Mycenaceae</taxon>
        <taxon>Mycena</taxon>
    </lineage>
</organism>
<keyword evidence="1" id="KW-1133">Transmembrane helix</keyword>
<feature type="transmembrane region" description="Helical" evidence="1">
    <location>
        <begin position="245"/>
        <end position="270"/>
    </location>
</feature>
<feature type="transmembrane region" description="Helical" evidence="1">
    <location>
        <begin position="168"/>
        <end position="194"/>
    </location>
</feature>
<dbReference type="EMBL" id="JACAZI010000029">
    <property type="protein sequence ID" value="KAF7333368.1"/>
    <property type="molecule type" value="Genomic_DNA"/>
</dbReference>
<dbReference type="Proteomes" id="UP000620124">
    <property type="component" value="Unassembled WGS sequence"/>
</dbReference>
<proteinExistence type="predicted"/>
<protein>
    <submittedName>
        <fullName evidence="2">Uncharacterized protein</fullName>
    </submittedName>
</protein>
<dbReference type="AlphaFoldDB" id="A0A8H6X308"/>
<sequence length="288" mass="31703">MQYTADSEQFDYSWDVLISALSGTAGALLLYGIYVSLFLLSIYTLARRRRDIPAIRFLVAASCVMAVVGTAEISITFARTVVTVRFVQQLVHAQVLNVPPLAETLLTIENVLLSINILVTDSFFIYRCYVIWGCKRKILITPAILILTTLVLSILGSPTGNTERGIPIFRNIAGGLTVAMNVVLTALTAGRIMWMRRESLRVGLDNASYSRYTRAIGLILESGAIYCVVIIFLFTTVSLNDDGKIFYIGFGIARQVLNIIPTFSLVYVGLNDTADGRPTESNRKALSV</sequence>
<feature type="transmembrane region" description="Helical" evidence="1">
    <location>
        <begin position="215"/>
        <end position="239"/>
    </location>
</feature>
<reference evidence="2" key="1">
    <citation type="submission" date="2020-05" db="EMBL/GenBank/DDBJ databases">
        <title>Mycena genomes resolve the evolution of fungal bioluminescence.</title>
        <authorList>
            <person name="Tsai I.J."/>
        </authorList>
    </citation>
    <scope>NUCLEOTIDE SEQUENCE</scope>
    <source>
        <strain evidence="2">CCC161011</strain>
    </source>
</reference>
<evidence type="ECO:0000256" key="1">
    <source>
        <dbReference type="SAM" id="Phobius"/>
    </source>
</evidence>
<evidence type="ECO:0000313" key="2">
    <source>
        <dbReference type="EMBL" id="KAF7333368.1"/>
    </source>
</evidence>
<keyword evidence="1" id="KW-0812">Transmembrane</keyword>
<feature type="transmembrane region" description="Helical" evidence="1">
    <location>
        <begin position="138"/>
        <end position="156"/>
    </location>
</feature>
<feature type="transmembrane region" description="Helical" evidence="1">
    <location>
        <begin position="20"/>
        <end position="45"/>
    </location>
</feature>
<feature type="transmembrane region" description="Helical" evidence="1">
    <location>
        <begin position="105"/>
        <end position="126"/>
    </location>
</feature>
<keyword evidence="1" id="KW-0472">Membrane</keyword>
<feature type="transmembrane region" description="Helical" evidence="1">
    <location>
        <begin position="57"/>
        <end position="78"/>
    </location>
</feature>
<accession>A0A8H6X308</accession>
<dbReference type="OrthoDB" id="3019750at2759"/>
<comment type="caution">
    <text evidence="2">The sequence shown here is derived from an EMBL/GenBank/DDBJ whole genome shotgun (WGS) entry which is preliminary data.</text>
</comment>
<keyword evidence="3" id="KW-1185">Reference proteome</keyword>